<evidence type="ECO:0000313" key="3">
    <source>
        <dbReference type="Proteomes" id="UP000799118"/>
    </source>
</evidence>
<keyword evidence="3" id="KW-1185">Reference proteome</keyword>
<feature type="compositionally biased region" description="Low complexity" evidence="1">
    <location>
        <begin position="339"/>
        <end position="352"/>
    </location>
</feature>
<feature type="compositionally biased region" description="Pro residues" evidence="1">
    <location>
        <begin position="1"/>
        <end position="10"/>
    </location>
</feature>
<feature type="compositionally biased region" description="Low complexity" evidence="1">
    <location>
        <begin position="11"/>
        <end position="23"/>
    </location>
</feature>
<accession>A0A6A4HXE6</accession>
<sequence length="428" mass="46449">MRRNPPPFPTSNPSASSSSFSARRAADARTRASARLMAAAPANERRAGGSRFGLRRALAAPLAARPATRTFPHGPGDMHLVGLLRQHFFEPLNALDFGSGIDDFGFEPGFPGPYARRNEEEEDYLAEYTHPGKGKPPVGFSFDIDLSPPTRDSSVAAPSSPKTRKLPITSLENPIVLDDDGEIVEEPKAEGKVEELELKLASGSRPAASPSTVAQLTISVSLVCSKCLDPLLLGEGATAMASLTASTEVDVDRVQVPERERNARRYRIWGLRCGHLIDGKCLEALGYPPRALDAETKRKWKEKACDNDVAGAGNNDGEGKTQSEESASFSNSIRARLRSATSNTSSSESTVTAPPSLLHRIFGSRPQPKTVPKIQETYIIWRCPVANCRREHVSVKMDDGVWRQGQGQGERRRVKVLLLCLSSTLLGI</sequence>
<evidence type="ECO:0000313" key="2">
    <source>
        <dbReference type="EMBL" id="KAE9401868.1"/>
    </source>
</evidence>
<reference evidence="2" key="1">
    <citation type="journal article" date="2019" name="Environ. Microbiol.">
        <title>Fungal ecological strategies reflected in gene transcription - a case study of two litter decomposers.</title>
        <authorList>
            <person name="Barbi F."/>
            <person name="Kohler A."/>
            <person name="Barry K."/>
            <person name="Baskaran P."/>
            <person name="Daum C."/>
            <person name="Fauchery L."/>
            <person name="Ihrmark K."/>
            <person name="Kuo A."/>
            <person name="LaButti K."/>
            <person name="Lipzen A."/>
            <person name="Morin E."/>
            <person name="Grigoriev I.V."/>
            <person name="Henrissat B."/>
            <person name="Lindahl B."/>
            <person name="Martin F."/>
        </authorList>
    </citation>
    <scope>NUCLEOTIDE SEQUENCE</scope>
    <source>
        <strain evidence="2">JB14</strain>
    </source>
</reference>
<dbReference type="AlphaFoldDB" id="A0A6A4HXE6"/>
<proteinExistence type="predicted"/>
<dbReference type="Proteomes" id="UP000799118">
    <property type="component" value="Unassembled WGS sequence"/>
</dbReference>
<dbReference type="OrthoDB" id="2507647at2759"/>
<feature type="compositionally biased region" description="Polar residues" evidence="1">
    <location>
        <begin position="324"/>
        <end position="333"/>
    </location>
</feature>
<name>A0A6A4HXE6_9AGAR</name>
<protein>
    <submittedName>
        <fullName evidence="2">Uncharacterized protein</fullName>
    </submittedName>
</protein>
<dbReference type="EMBL" id="ML769441">
    <property type="protein sequence ID" value="KAE9401868.1"/>
    <property type="molecule type" value="Genomic_DNA"/>
</dbReference>
<feature type="compositionally biased region" description="Low complexity" evidence="1">
    <location>
        <begin position="31"/>
        <end position="42"/>
    </location>
</feature>
<feature type="region of interest" description="Disordered" evidence="1">
    <location>
        <begin position="1"/>
        <end position="48"/>
    </location>
</feature>
<gene>
    <name evidence="2" type="ORF">BT96DRAFT_577564</name>
</gene>
<organism evidence="2 3">
    <name type="scientific">Gymnopus androsaceus JB14</name>
    <dbReference type="NCBI Taxonomy" id="1447944"/>
    <lineage>
        <taxon>Eukaryota</taxon>
        <taxon>Fungi</taxon>
        <taxon>Dikarya</taxon>
        <taxon>Basidiomycota</taxon>
        <taxon>Agaricomycotina</taxon>
        <taxon>Agaricomycetes</taxon>
        <taxon>Agaricomycetidae</taxon>
        <taxon>Agaricales</taxon>
        <taxon>Marasmiineae</taxon>
        <taxon>Omphalotaceae</taxon>
        <taxon>Gymnopus</taxon>
    </lineage>
</organism>
<evidence type="ECO:0000256" key="1">
    <source>
        <dbReference type="SAM" id="MobiDB-lite"/>
    </source>
</evidence>
<feature type="region of interest" description="Disordered" evidence="1">
    <location>
        <begin position="307"/>
        <end position="353"/>
    </location>
</feature>